<sequence>RSSTVISLYDHDHWLLPPARSENQLDLQVYLTTVNLSDEQDQYEWEVAGKTSSRYSTGEVYTYLKGPAPLVPWTQLVWFSYGIPRHSFLTWLQLHGSPRNKDLRRLTLLAVQGTIYWLWHERNTRLHQQTFRTAEAIFSTIDKQLWNRVQSFRHTNPRASTAMMQLWFLRS</sequence>
<organism evidence="1">
    <name type="scientific">Brassica napus</name>
    <name type="common">Rape</name>
    <dbReference type="NCBI Taxonomy" id="3708"/>
    <lineage>
        <taxon>Eukaryota</taxon>
        <taxon>Viridiplantae</taxon>
        <taxon>Streptophyta</taxon>
        <taxon>Embryophyta</taxon>
        <taxon>Tracheophyta</taxon>
        <taxon>Spermatophyta</taxon>
        <taxon>Magnoliopsida</taxon>
        <taxon>eudicotyledons</taxon>
        <taxon>Gunneridae</taxon>
        <taxon>Pentapetalae</taxon>
        <taxon>rosids</taxon>
        <taxon>malvids</taxon>
        <taxon>Brassicales</taxon>
        <taxon>Brassicaceae</taxon>
        <taxon>Brassiceae</taxon>
        <taxon>Brassica</taxon>
    </lineage>
</organism>
<feature type="non-terminal residue" evidence="1">
    <location>
        <position position="171"/>
    </location>
</feature>
<protein>
    <submittedName>
        <fullName evidence="1">(rape) hypothetical protein</fullName>
    </submittedName>
</protein>
<reference evidence="1" key="1">
    <citation type="submission" date="2021-01" db="EMBL/GenBank/DDBJ databases">
        <authorList>
            <consortium name="Genoscope - CEA"/>
            <person name="William W."/>
        </authorList>
    </citation>
    <scope>NUCLEOTIDE SEQUENCE</scope>
</reference>
<evidence type="ECO:0000313" key="1">
    <source>
        <dbReference type="EMBL" id="CAF2076554.1"/>
    </source>
</evidence>
<dbReference type="Proteomes" id="UP001295469">
    <property type="component" value="Chromosome C01"/>
</dbReference>
<accession>A0A816RRE4</accession>
<dbReference type="AlphaFoldDB" id="A0A816RRE4"/>
<name>A0A816RRE4_BRANA</name>
<gene>
    <name evidence="1" type="ORF">DARMORV10_C01P40390.1</name>
</gene>
<dbReference type="EMBL" id="HG994365">
    <property type="protein sequence ID" value="CAF2076554.1"/>
    <property type="molecule type" value="Genomic_DNA"/>
</dbReference>
<proteinExistence type="predicted"/>